<dbReference type="InterPro" id="IPR006016">
    <property type="entry name" value="UspA"/>
</dbReference>
<evidence type="ECO:0000256" key="1">
    <source>
        <dbReference type="ARBA" id="ARBA00008791"/>
    </source>
</evidence>
<dbReference type="PANTHER" id="PTHR46268">
    <property type="entry name" value="STRESS RESPONSE PROTEIN NHAX"/>
    <property type="match status" value="1"/>
</dbReference>
<organism evidence="3 4">
    <name type="scientific">Shimia abyssi</name>
    <dbReference type="NCBI Taxonomy" id="1662395"/>
    <lineage>
        <taxon>Bacteria</taxon>
        <taxon>Pseudomonadati</taxon>
        <taxon>Pseudomonadota</taxon>
        <taxon>Alphaproteobacteria</taxon>
        <taxon>Rhodobacterales</taxon>
        <taxon>Roseobacteraceae</taxon>
    </lineage>
</organism>
<evidence type="ECO:0000259" key="2">
    <source>
        <dbReference type="Pfam" id="PF00582"/>
    </source>
</evidence>
<comment type="caution">
    <text evidence="3">The sequence shown here is derived from an EMBL/GenBank/DDBJ whole genome shotgun (WGS) entry which is preliminary data.</text>
</comment>
<reference evidence="3 4" key="1">
    <citation type="submission" date="2018-03" db="EMBL/GenBank/DDBJ databases">
        <title>Genomic Encyclopedia of Archaeal and Bacterial Type Strains, Phase II (KMG-II): from individual species to whole genera.</title>
        <authorList>
            <person name="Goeker M."/>
        </authorList>
    </citation>
    <scope>NUCLEOTIDE SEQUENCE [LARGE SCALE GENOMIC DNA]</scope>
    <source>
        <strain evidence="3 4">DSM 100673</strain>
    </source>
</reference>
<dbReference type="PANTHER" id="PTHR46268:SF6">
    <property type="entry name" value="UNIVERSAL STRESS PROTEIN UP12"/>
    <property type="match status" value="1"/>
</dbReference>
<dbReference type="EMBL" id="PYGJ01000003">
    <property type="protein sequence ID" value="PSL20676.1"/>
    <property type="molecule type" value="Genomic_DNA"/>
</dbReference>
<dbReference type="Proteomes" id="UP000240418">
    <property type="component" value="Unassembled WGS sequence"/>
</dbReference>
<dbReference type="Pfam" id="PF00582">
    <property type="entry name" value="Usp"/>
    <property type="match status" value="1"/>
</dbReference>
<name>A0A2P8FG30_9RHOB</name>
<comment type="similarity">
    <text evidence="1">Belongs to the universal stress protein A family.</text>
</comment>
<keyword evidence="4" id="KW-1185">Reference proteome</keyword>
<dbReference type="InterPro" id="IPR006015">
    <property type="entry name" value="Universal_stress_UspA"/>
</dbReference>
<dbReference type="RefSeq" id="WP_106607864.1">
    <property type="nucleotide sequence ID" value="NZ_PYGJ01000003.1"/>
</dbReference>
<feature type="domain" description="UspA" evidence="2">
    <location>
        <begin position="1"/>
        <end position="145"/>
    </location>
</feature>
<protein>
    <submittedName>
        <fullName evidence="3">Nucleotide-binding universal stress UspA family protein</fullName>
    </submittedName>
</protein>
<dbReference type="PRINTS" id="PR01438">
    <property type="entry name" value="UNVRSLSTRESS"/>
</dbReference>
<accession>A0A2P8FG30</accession>
<gene>
    <name evidence="3" type="ORF">CLV88_103324</name>
</gene>
<dbReference type="Gene3D" id="3.40.50.620">
    <property type="entry name" value="HUPs"/>
    <property type="match status" value="1"/>
</dbReference>
<dbReference type="CDD" id="cd00293">
    <property type="entry name" value="USP-like"/>
    <property type="match status" value="1"/>
</dbReference>
<evidence type="ECO:0000313" key="4">
    <source>
        <dbReference type="Proteomes" id="UP000240418"/>
    </source>
</evidence>
<dbReference type="AlphaFoldDB" id="A0A2P8FG30"/>
<dbReference type="OrthoDB" id="5564966at2"/>
<dbReference type="InterPro" id="IPR014729">
    <property type="entry name" value="Rossmann-like_a/b/a_fold"/>
</dbReference>
<proteinExistence type="inferred from homology"/>
<dbReference type="SUPFAM" id="SSF52402">
    <property type="entry name" value="Adenine nucleotide alpha hydrolases-like"/>
    <property type="match status" value="1"/>
</dbReference>
<evidence type="ECO:0000313" key="3">
    <source>
        <dbReference type="EMBL" id="PSL20676.1"/>
    </source>
</evidence>
<sequence length="148" mass="15422">MFKTIVVGLDGSETSDRAMRVACDLAKTYDATLHLVHSPQPQTVAFATGAIAGYHMVTTMPSEKVVRAAAEKVMDAAREIARDVGVTVGETRTDRGDPVAQIIDCAEGLDADLIVTGRRGLGSLGALVQGSTSLGVSHKAHCACLSIV</sequence>